<dbReference type="SUPFAM" id="SSF57959">
    <property type="entry name" value="Leucine zipper domain"/>
    <property type="match status" value="1"/>
</dbReference>
<dbReference type="PROSITE" id="PS00036">
    <property type="entry name" value="BZIP_BASIC"/>
    <property type="match status" value="1"/>
</dbReference>
<evidence type="ECO:0000256" key="7">
    <source>
        <dbReference type="ARBA" id="ARBA00023242"/>
    </source>
</evidence>
<dbReference type="Proteomes" id="UP000800096">
    <property type="component" value="Unassembled WGS sequence"/>
</dbReference>
<dbReference type="InterPro" id="IPR046347">
    <property type="entry name" value="bZIP_sf"/>
</dbReference>
<proteinExistence type="inferred from homology"/>
<feature type="non-terminal residue" evidence="10">
    <location>
        <position position="380"/>
    </location>
</feature>
<keyword evidence="11" id="KW-1185">Reference proteome</keyword>
<keyword evidence="5" id="KW-0804">Transcription</keyword>
<dbReference type="InterPro" id="IPR044280">
    <property type="entry name" value="Hac1/HY5"/>
</dbReference>
<organism evidence="10 11">
    <name type="scientific">Ampelomyces quisqualis</name>
    <name type="common">Powdery mildew agent</name>
    <dbReference type="NCBI Taxonomy" id="50730"/>
    <lineage>
        <taxon>Eukaryota</taxon>
        <taxon>Fungi</taxon>
        <taxon>Dikarya</taxon>
        <taxon>Ascomycota</taxon>
        <taxon>Pezizomycotina</taxon>
        <taxon>Dothideomycetes</taxon>
        <taxon>Pleosporomycetidae</taxon>
        <taxon>Pleosporales</taxon>
        <taxon>Pleosporineae</taxon>
        <taxon>Phaeosphaeriaceae</taxon>
        <taxon>Ampelomyces</taxon>
    </lineage>
</organism>
<evidence type="ECO:0000313" key="10">
    <source>
        <dbReference type="EMBL" id="KAF1921029.1"/>
    </source>
</evidence>
<evidence type="ECO:0000256" key="8">
    <source>
        <dbReference type="SAM" id="MobiDB-lite"/>
    </source>
</evidence>
<keyword evidence="4" id="KW-0238">DNA-binding</keyword>
<keyword evidence="6" id="KW-0834">Unfolded protein response</keyword>
<dbReference type="GO" id="GO:0003677">
    <property type="term" value="F:DNA binding"/>
    <property type="evidence" value="ECO:0007669"/>
    <property type="project" value="UniProtKB-KW"/>
</dbReference>
<evidence type="ECO:0000256" key="4">
    <source>
        <dbReference type="ARBA" id="ARBA00023125"/>
    </source>
</evidence>
<name>A0A6A5R0N4_AMPQU</name>
<dbReference type="GO" id="GO:0006986">
    <property type="term" value="P:response to unfolded protein"/>
    <property type="evidence" value="ECO:0007669"/>
    <property type="project" value="UniProtKB-KW"/>
</dbReference>
<evidence type="ECO:0000313" key="11">
    <source>
        <dbReference type="Proteomes" id="UP000800096"/>
    </source>
</evidence>
<keyword evidence="3" id="KW-0805">Transcription regulation</keyword>
<evidence type="ECO:0000256" key="5">
    <source>
        <dbReference type="ARBA" id="ARBA00023163"/>
    </source>
</evidence>
<dbReference type="InterPro" id="IPR004827">
    <property type="entry name" value="bZIP"/>
</dbReference>
<dbReference type="AlphaFoldDB" id="A0A6A5R0N4"/>
<dbReference type="OrthoDB" id="674948at2759"/>
<feature type="domain" description="BZIP" evidence="9">
    <location>
        <begin position="101"/>
        <end position="159"/>
    </location>
</feature>
<evidence type="ECO:0000256" key="6">
    <source>
        <dbReference type="ARBA" id="ARBA00023230"/>
    </source>
</evidence>
<protein>
    <recommendedName>
        <fullName evidence="9">BZIP domain-containing protein</fullName>
    </recommendedName>
</protein>
<evidence type="ECO:0000256" key="1">
    <source>
        <dbReference type="ARBA" id="ARBA00004123"/>
    </source>
</evidence>
<keyword evidence="7" id="KW-0539">Nucleus</keyword>
<comment type="subcellular location">
    <subcellularLocation>
        <location evidence="1">Nucleus</location>
    </subcellularLocation>
</comment>
<feature type="compositionally biased region" description="Basic and acidic residues" evidence="8">
    <location>
        <begin position="95"/>
        <end position="105"/>
    </location>
</feature>
<dbReference type="SMART" id="SM00338">
    <property type="entry name" value="BRLZ"/>
    <property type="match status" value="1"/>
</dbReference>
<feature type="non-terminal residue" evidence="10">
    <location>
        <position position="1"/>
    </location>
</feature>
<dbReference type="GO" id="GO:0000981">
    <property type="term" value="F:DNA-binding transcription factor activity, RNA polymerase II-specific"/>
    <property type="evidence" value="ECO:0007669"/>
    <property type="project" value="InterPro"/>
</dbReference>
<dbReference type="PANTHER" id="PTHR46714">
    <property type="entry name" value="TRANSCRIPTIONAL ACTIVATOR HAC1"/>
    <property type="match status" value="1"/>
</dbReference>
<feature type="region of interest" description="Disordered" evidence="8">
    <location>
        <begin position="1"/>
        <end position="106"/>
    </location>
</feature>
<accession>A0A6A5R0N4</accession>
<dbReference type="Gene3D" id="1.20.5.170">
    <property type="match status" value="1"/>
</dbReference>
<comment type="similarity">
    <text evidence="2">Belongs to the bZIP family.</text>
</comment>
<dbReference type="PANTHER" id="PTHR46714:SF6">
    <property type="entry name" value="TRANSCRIPTIONAL ACTIVATOR HAC1"/>
    <property type="match status" value="1"/>
</dbReference>
<dbReference type="GO" id="GO:0005634">
    <property type="term" value="C:nucleus"/>
    <property type="evidence" value="ECO:0007669"/>
    <property type="project" value="UniProtKB-SubCell"/>
</dbReference>
<sequence length="380" mass="41712">FDSYFSQAMTTPTMMASGPLTPPAHDSVPTTIKMEDLQVPFDPPSPAPSSTMDSTQASATPAPTSADAKSVKKRKSWGQVLPEPKTSLPPRKRAKTEDEKEQRRIERVKRNRLAAHNSRERKRQEYEVLQSEKDQMEADLKSYKEKMAQMAAELKYYRQKYPGDAPESQFDLSTADNADTICPARTSFPSPISMDSMESPRDASCQPETPASTLEAPTPEFDSTQYPAVILCDLQCRSNSGTATGSPLAATLAYLTLFSLTLQSTRSLLSSTTFSTLTSSPKALLQQWNNPFSAWLTLMSVSLTRPSSGTAPTQPLLAFLTGLMQSSLTCRVPLAQLWLATRLSQLSSSIETVDENSITRTSEAGPVDDSLRSRLMSSCR</sequence>
<dbReference type="PROSITE" id="PS50217">
    <property type="entry name" value="BZIP"/>
    <property type="match status" value="1"/>
</dbReference>
<gene>
    <name evidence="10" type="ORF">BDU57DRAFT_407514</name>
</gene>
<dbReference type="GO" id="GO:0045944">
    <property type="term" value="P:positive regulation of transcription by RNA polymerase II"/>
    <property type="evidence" value="ECO:0007669"/>
    <property type="project" value="InterPro"/>
</dbReference>
<dbReference type="EMBL" id="ML979132">
    <property type="protein sequence ID" value="KAF1921029.1"/>
    <property type="molecule type" value="Genomic_DNA"/>
</dbReference>
<feature type="compositionally biased region" description="Low complexity" evidence="8">
    <location>
        <begin position="53"/>
        <end position="68"/>
    </location>
</feature>
<evidence type="ECO:0000256" key="2">
    <source>
        <dbReference type="ARBA" id="ARBA00007163"/>
    </source>
</evidence>
<reference evidence="10" key="1">
    <citation type="journal article" date="2020" name="Stud. Mycol.">
        <title>101 Dothideomycetes genomes: a test case for predicting lifestyles and emergence of pathogens.</title>
        <authorList>
            <person name="Haridas S."/>
            <person name="Albert R."/>
            <person name="Binder M."/>
            <person name="Bloem J."/>
            <person name="Labutti K."/>
            <person name="Salamov A."/>
            <person name="Andreopoulos B."/>
            <person name="Baker S."/>
            <person name="Barry K."/>
            <person name="Bills G."/>
            <person name="Bluhm B."/>
            <person name="Cannon C."/>
            <person name="Castanera R."/>
            <person name="Culley D."/>
            <person name="Daum C."/>
            <person name="Ezra D."/>
            <person name="Gonzalez J."/>
            <person name="Henrissat B."/>
            <person name="Kuo A."/>
            <person name="Liang C."/>
            <person name="Lipzen A."/>
            <person name="Lutzoni F."/>
            <person name="Magnuson J."/>
            <person name="Mondo S."/>
            <person name="Nolan M."/>
            <person name="Ohm R."/>
            <person name="Pangilinan J."/>
            <person name="Park H.-J."/>
            <person name="Ramirez L."/>
            <person name="Alfaro M."/>
            <person name="Sun H."/>
            <person name="Tritt A."/>
            <person name="Yoshinaga Y."/>
            <person name="Zwiers L.-H."/>
            <person name="Turgeon B."/>
            <person name="Goodwin S."/>
            <person name="Spatafora J."/>
            <person name="Crous P."/>
            <person name="Grigoriev I."/>
        </authorList>
    </citation>
    <scope>NUCLEOTIDE SEQUENCE</scope>
    <source>
        <strain evidence="10">HMLAC05119</strain>
    </source>
</reference>
<dbReference type="CDD" id="cd14710">
    <property type="entry name" value="bZIP_HAC1-like"/>
    <property type="match status" value="1"/>
</dbReference>
<feature type="compositionally biased region" description="Polar residues" evidence="8">
    <location>
        <begin position="1"/>
        <end position="14"/>
    </location>
</feature>
<feature type="region of interest" description="Disordered" evidence="8">
    <location>
        <begin position="187"/>
        <end position="220"/>
    </location>
</feature>
<evidence type="ECO:0000259" key="9">
    <source>
        <dbReference type="PROSITE" id="PS50217"/>
    </source>
</evidence>
<evidence type="ECO:0000256" key="3">
    <source>
        <dbReference type="ARBA" id="ARBA00023015"/>
    </source>
</evidence>